<dbReference type="Proteomes" id="UP000785679">
    <property type="component" value="Unassembled WGS sequence"/>
</dbReference>
<keyword evidence="1" id="KW-0472">Membrane</keyword>
<sequence>MKVRHDLARRRTLKRKSELLRQYGIWTLVGCYGILGVYWFNKWMHPREYTSEEEQQKDQNKFGFNEMMGRIMGYFKAWHDYRANKQQIDIHQRKEKGQGKSDQ</sequence>
<keyword evidence="3" id="KW-1185">Reference proteome</keyword>
<protein>
    <submittedName>
        <fullName evidence="2">Uncharacterized protein</fullName>
    </submittedName>
</protein>
<keyword evidence="1" id="KW-1133">Transmembrane helix</keyword>
<gene>
    <name evidence="2" type="ORF">FGO68_gene14047</name>
</gene>
<accession>A0A8J8NXD5</accession>
<dbReference type="AlphaFoldDB" id="A0A8J8NXD5"/>
<evidence type="ECO:0000313" key="2">
    <source>
        <dbReference type="EMBL" id="TNV81985.1"/>
    </source>
</evidence>
<organism evidence="2 3">
    <name type="scientific">Halteria grandinella</name>
    <dbReference type="NCBI Taxonomy" id="5974"/>
    <lineage>
        <taxon>Eukaryota</taxon>
        <taxon>Sar</taxon>
        <taxon>Alveolata</taxon>
        <taxon>Ciliophora</taxon>
        <taxon>Intramacronucleata</taxon>
        <taxon>Spirotrichea</taxon>
        <taxon>Stichotrichia</taxon>
        <taxon>Sporadotrichida</taxon>
        <taxon>Halteriidae</taxon>
        <taxon>Halteria</taxon>
    </lineage>
</organism>
<evidence type="ECO:0000313" key="3">
    <source>
        <dbReference type="Proteomes" id="UP000785679"/>
    </source>
</evidence>
<proteinExistence type="predicted"/>
<dbReference type="EMBL" id="RRYP01005494">
    <property type="protein sequence ID" value="TNV81985.1"/>
    <property type="molecule type" value="Genomic_DNA"/>
</dbReference>
<reference evidence="2" key="1">
    <citation type="submission" date="2019-06" db="EMBL/GenBank/DDBJ databases">
        <authorList>
            <person name="Zheng W."/>
        </authorList>
    </citation>
    <scope>NUCLEOTIDE SEQUENCE</scope>
    <source>
        <strain evidence="2">QDHG01</strain>
    </source>
</reference>
<evidence type="ECO:0000256" key="1">
    <source>
        <dbReference type="SAM" id="Phobius"/>
    </source>
</evidence>
<keyword evidence="1" id="KW-0812">Transmembrane</keyword>
<name>A0A8J8NXD5_HALGN</name>
<comment type="caution">
    <text evidence="2">The sequence shown here is derived from an EMBL/GenBank/DDBJ whole genome shotgun (WGS) entry which is preliminary data.</text>
</comment>
<feature type="transmembrane region" description="Helical" evidence="1">
    <location>
        <begin position="20"/>
        <end position="40"/>
    </location>
</feature>